<organism evidence="2 3">
    <name type="scientific">Pleurodeles waltl</name>
    <name type="common">Iberian ribbed newt</name>
    <dbReference type="NCBI Taxonomy" id="8319"/>
    <lineage>
        <taxon>Eukaryota</taxon>
        <taxon>Metazoa</taxon>
        <taxon>Chordata</taxon>
        <taxon>Craniata</taxon>
        <taxon>Vertebrata</taxon>
        <taxon>Euteleostomi</taxon>
        <taxon>Amphibia</taxon>
        <taxon>Batrachia</taxon>
        <taxon>Caudata</taxon>
        <taxon>Salamandroidea</taxon>
        <taxon>Salamandridae</taxon>
        <taxon>Pleurodelinae</taxon>
        <taxon>Pleurodeles</taxon>
    </lineage>
</organism>
<feature type="compositionally biased region" description="Basic and acidic residues" evidence="1">
    <location>
        <begin position="71"/>
        <end position="93"/>
    </location>
</feature>
<feature type="region of interest" description="Disordered" evidence="1">
    <location>
        <begin position="1"/>
        <end position="119"/>
    </location>
</feature>
<comment type="caution">
    <text evidence="2">The sequence shown here is derived from an EMBL/GenBank/DDBJ whole genome shotgun (WGS) entry which is preliminary data.</text>
</comment>
<feature type="compositionally biased region" description="Basic and acidic residues" evidence="1">
    <location>
        <begin position="102"/>
        <end position="119"/>
    </location>
</feature>
<keyword evidence="3" id="KW-1185">Reference proteome</keyword>
<dbReference type="Proteomes" id="UP001066276">
    <property type="component" value="Chromosome 1_1"/>
</dbReference>
<reference evidence="2" key="1">
    <citation type="journal article" date="2022" name="bioRxiv">
        <title>Sequencing and chromosome-scale assembly of the giantPleurodeles waltlgenome.</title>
        <authorList>
            <person name="Brown T."/>
            <person name="Elewa A."/>
            <person name="Iarovenko S."/>
            <person name="Subramanian E."/>
            <person name="Araus A.J."/>
            <person name="Petzold A."/>
            <person name="Susuki M."/>
            <person name="Suzuki K.-i.T."/>
            <person name="Hayashi T."/>
            <person name="Toyoda A."/>
            <person name="Oliveira C."/>
            <person name="Osipova E."/>
            <person name="Leigh N.D."/>
            <person name="Simon A."/>
            <person name="Yun M.H."/>
        </authorList>
    </citation>
    <scope>NUCLEOTIDE SEQUENCE</scope>
    <source>
        <strain evidence="2">20211129_DDA</strain>
        <tissue evidence="2">Liver</tissue>
    </source>
</reference>
<protein>
    <submittedName>
        <fullName evidence="2">Uncharacterized protein</fullName>
    </submittedName>
</protein>
<accession>A0AAV7X0K2</accession>
<sequence>MYWASAPVVRDGDTRNPRPSDQCPRSTVKREILTYPGVLDSVMGEDTPGEGSTGRRDRKAYWGETEVVGQSREKASDGGKRQGEGQHEEDGRRTSPSPWSRRHQEPSGRAGKEKEATER</sequence>
<evidence type="ECO:0000313" key="3">
    <source>
        <dbReference type="Proteomes" id="UP001066276"/>
    </source>
</evidence>
<evidence type="ECO:0000256" key="1">
    <source>
        <dbReference type="SAM" id="MobiDB-lite"/>
    </source>
</evidence>
<proteinExistence type="predicted"/>
<dbReference type="AlphaFoldDB" id="A0AAV7X0K2"/>
<dbReference type="EMBL" id="JANPWB010000001">
    <property type="protein sequence ID" value="KAJ1218492.1"/>
    <property type="molecule type" value="Genomic_DNA"/>
</dbReference>
<name>A0AAV7X0K2_PLEWA</name>
<gene>
    <name evidence="2" type="ORF">NDU88_006070</name>
</gene>
<evidence type="ECO:0000313" key="2">
    <source>
        <dbReference type="EMBL" id="KAJ1218492.1"/>
    </source>
</evidence>